<evidence type="ECO:0000313" key="5">
    <source>
        <dbReference type="EMBL" id="AVO42216.1"/>
    </source>
</evidence>
<dbReference type="AlphaFoldDB" id="A0A2S0N268"/>
<dbReference type="OrthoDB" id="9789899at2"/>
<evidence type="ECO:0000256" key="2">
    <source>
        <dbReference type="ARBA" id="ARBA00023125"/>
    </source>
</evidence>
<accession>A0A2S0N268</accession>
<dbReference type="PANTHER" id="PTHR46796:SF7">
    <property type="entry name" value="ARAC FAMILY TRANSCRIPTIONAL REGULATOR"/>
    <property type="match status" value="1"/>
</dbReference>
<dbReference type="GO" id="GO:0003700">
    <property type="term" value="F:DNA-binding transcription factor activity"/>
    <property type="evidence" value="ECO:0007669"/>
    <property type="project" value="InterPro"/>
</dbReference>
<dbReference type="SMART" id="SM00342">
    <property type="entry name" value="HTH_ARAC"/>
    <property type="match status" value="1"/>
</dbReference>
<dbReference type="SUPFAM" id="SSF46689">
    <property type="entry name" value="Homeodomain-like"/>
    <property type="match status" value="2"/>
</dbReference>
<dbReference type="InterPro" id="IPR018060">
    <property type="entry name" value="HTH_AraC"/>
</dbReference>
<evidence type="ECO:0000256" key="1">
    <source>
        <dbReference type="ARBA" id="ARBA00023015"/>
    </source>
</evidence>
<keyword evidence="1" id="KW-0805">Transcription regulation</keyword>
<name>A0A2S0N268_9BURK</name>
<dbReference type="KEGG" id="simp:C6571_13780"/>
<dbReference type="PROSITE" id="PS01124">
    <property type="entry name" value="HTH_ARAC_FAMILY_2"/>
    <property type="match status" value="1"/>
</dbReference>
<dbReference type="GO" id="GO:0043565">
    <property type="term" value="F:sequence-specific DNA binding"/>
    <property type="evidence" value="ECO:0007669"/>
    <property type="project" value="InterPro"/>
</dbReference>
<sequence>MLASVAQAAPPLDRLSAMLDRFQVSARLFHRGELCGVTTFDAQPGRGFFHVLRRGEMVVTHHHGAGVSRRINAKEPSLFFYPQPLAHQFHSAPRAGADFVCASVHFEGGENHPLVRALPALIVLPLSKLPTLATALNLLFDEAELVRCGHRLIVDRLFEVVLMQLLRWLLDHGDEGGVAVGLVCGLADPQLARALTAMHERPHVPWTIDLLAEAAAMSRSSFASRFKRTVGVGPADYLTDWRLTIAKKRLRQGQAVKLIAPELGYANASALSRVFAQRVGCSPREWLLRDLEES</sequence>
<dbReference type="Pfam" id="PF12833">
    <property type="entry name" value="HTH_18"/>
    <property type="match status" value="1"/>
</dbReference>
<keyword evidence="2" id="KW-0238">DNA-binding</keyword>
<evidence type="ECO:0000259" key="4">
    <source>
        <dbReference type="PROSITE" id="PS01124"/>
    </source>
</evidence>
<dbReference type="Pfam" id="PF12852">
    <property type="entry name" value="Cupin_6"/>
    <property type="match status" value="1"/>
</dbReference>
<organism evidence="5 6">
    <name type="scientific">Simplicispira suum</name>
    <dbReference type="NCBI Taxonomy" id="2109915"/>
    <lineage>
        <taxon>Bacteria</taxon>
        <taxon>Pseudomonadati</taxon>
        <taxon>Pseudomonadota</taxon>
        <taxon>Betaproteobacteria</taxon>
        <taxon>Burkholderiales</taxon>
        <taxon>Comamonadaceae</taxon>
        <taxon>Simplicispira</taxon>
    </lineage>
</organism>
<reference evidence="5 6" key="1">
    <citation type="submission" date="2018-03" db="EMBL/GenBank/DDBJ databases">
        <title>Genome sequencing of Simplicispira sp.</title>
        <authorList>
            <person name="Kim S.-J."/>
            <person name="Heo J."/>
            <person name="Kwon S.-W."/>
        </authorList>
    </citation>
    <scope>NUCLEOTIDE SEQUENCE [LARGE SCALE GENOMIC DNA]</scope>
    <source>
        <strain evidence="5 6">SC1-8</strain>
    </source>
</reference>
<gene>
    <name evidence="5" type="ORF">C6571_13780</name>
</gene>
<dbReference type="InterPro" id="IPR009057">
    <property type="entry name" value="Homeodomain-like_sf"/>
</dbReference>
<protein>
    <submittedName>
        <fullName evidence="5">AraC family transcriptional regulator</fullName>
    </submittedName>
</protein>
<dbReference type="Gene3D" id="1.10.10.60">
    <property type="entry name" value="Homeodomain-like"/>
    <property type="match status" value="1"/>
</dbReference>
<keyword evidence="6" id="KW-1185">Reference proteome</keyword>
<evidence type="ECO:0000256" key="3">
    <source>
        <dbReference type="ARBA" id="ARBA00023163"/>
    </source>
</evidence>
<dbReference type="PANTHER" id="PTHR46796">
    <property type="entry name" value="HTH-TYPE TRANSCRIPTIONAL ACTIVATOR RHAS-RELATED"/>
    <property type="match status" value="1"/>
</dbReference>
<feature type="domain" description="HTH araC/xylS-type" evidence="4">
    <location>
        <begin position="192"/>
        <end position="289"/>
    </location>
</feature>
<dbReference type="Proteomes" id="UP000239326">
    <property type="component" value="Chromosome"/>
</dbReference>
<dbReference type="InterPro" id="IPR032783">
    <property type="entry name" value="AraC_lig"/>
</dbReference>
<evidence type="ECO:0000313" key="6">
    <source>
        <dbReference type="Proteomes" id="UP000239326"/>
    </source>
</evidence>
<keyword evidence="3" id="KW-0804">Transcription</keyword>
<dbReference type="InterPro" id="IPR050204">
    <property type="entry name" value="AraC_XylS_family_regulators"/>
</dbReference>
<proteinExistence type="predicted"/>
<dbReference type="EMBL" id="CP027669">
    <property type="protein sequence ID" value="AVO42216.1"/>
    <property type="molecule type" value="Genomic_DNA"/>
</dbReference>